<keyword evidence="1" id="KW-0472">Membrane</keyword>
<reference evidence="3" key="1">
    <citation type="submission" date="2023-07" db="EMBL/GenBank/DDBJ databases">
        <title>Draft genome sequence of the endophytic actinobacterium Streptomyces justiciae WPN32, a potential antibiotic producer.</title>
        <authorList>
            <person name="Yasawong M."/>
            <person name="Pana W."/>
            <person name="Ganta P."/>
            <person name="Santapan N."/>
            <person name="Songngamsuk T."/>
            <person name="Phatcharaharikarn M."/>
            <person name="Kerdtoob S."/>
            <person name="Nantapong N."/>
        </authorList>
    </citation>
    <scope>NUCLEOTIDE SEQUENCE [LARGE SCALE GENOMIC DNA]</scope>
    <source>
        <strain evidence="3">WPN32</strain>
    </source>
</reference>
<proteinExistence type="predicted"/>
<keyword evidence="1" id="KW-0812">Transmembrane</keyword>
<dbReference type="Proteomes" id="UP001257948">
    <property type="component" value="Unassembled WGS sequence"/>
</dbReference>
<dbReference type="EMBL" id="JAVTLL010000033">
    <property type="protein sequence ID" value="MDT7846276.1"/>
    <property type="molecule type" value="Genomic_DNA"/>
</dbReference>
<evidence type="ECO:0000313" key="3">
    <source>
        <dbReference type="Proteomes" id="UP001257948"/>
    </source>
</evidence>
<keyword evidence="1" id="KW-1133">Transmembrane helix</keyword>
<evidence type="ECO:0000313" key="2">
    <source>
        <dbReference type="EMBL" id="MDT7846276.1"/>
    </source>
</evidence>
<protein>
    <submittedName>
        <fullName evidence="2">Uncharacterized protein</fullName>
    </submittedName>
</protein>
<evidence type="ECO:0000256" key="1">
    <source>
        <dbReference type="SAM" id="Phobius"/>
    </source>
</evidence>
<name>A0ABU3M449_9ACTN</name>
<sequence length="208" mass="21876">MSYDDVRARHYCRIPAPATLNAMTHINTAPLTRRWPTFAALALWAAQAAASASDTSADSVEGFGQVLPLLPLLYVVINQLGTPRATWPVLGGGLVLVFGLQALDLFSPATTMIGIALAVLLWGLLRGTPRAWGVQAAGVVVFGALAVTGLAVDAEVGRWVVAAGWLGHGMWDLAHLTLERLKGVVAPTFAEWCAVVDILVAAEMVIAG</sequence>
<comment type="caution">
    <text evidence="2">The sequence shown here is derived from an EMBL/GenBank/DDBJ whole genome shotgun (WGS) entry which is preliminary data.</text>
</comment>
<gene>
    <name evidence="2" type="ORF">RQC66_36730</name>
</gene>
<feature type="transmembrane region" description="Helical" evidence="1">
    <location>
        <begin position="85"/>
        <end position="103"/>
    </location>
</feature>
<feature type="transmembrane region" description="Helical" evidence="1">
    <location>
        <begin position="109"/>
        <end position="125"/>
    </location>
</feature>
<organism evidence="2 3">
    <name type="scientific">Streptomyces justiciae</name>
    <dbReference type="NCBI Taxonomy" id="2780140"/>
    <lineage>
        <taxon>Bacteria</taxon>
        <taxon>Bacillati</taxon>
        <taxon>Actinomycetota</taxon>
        <taxon>Actinomycetes</taxon>
        <taxon>Kitasatosporales</taxon>
        <taxon>Streptomycetaceae</taxon>
        <taxon>Streptomyces</taxon>
    </lineage>
</organism>
<feature type="transmembrane region" description="Helical" evidence="1">
    <location>
        <begin position="132"/>
        <end position="152"/>
    </location>
</feature>
<keyword evidence="3" id="KW-1185">Reference proteome</keyword>
<accession>A0ABU3M449</accession>
<dbReference type="RefSeq" id="WP_314206638.1">
    <property type="nucleotide sequence ID" value="NZ_JAVTLL010000033.1"/>
</dbReference>